<evidence type="ECO:0000313" key="1">
    <source>
        <dbReference type="EMBL" id="TFZ80736.1"/>
    </source>
</evidence>
<accession>A0A4Z0F4G6</accession>
<keyword evidence="2" id="KW-1185">Reference proteome</keyword>
<dbReference type="AlphaFoldDB" id="A0A4Z0F4G6"/>
<reference evidence="1 2" key="1">
    <citation type="journal article" date="2019" name="ISME J.">
        <title>Candidatus Macondimonas diazotrophica, a novel gammaproteobacterial genus dominating crude-oil-contaminated coastal sediments.</title>
        <authorList>
            <person name="Karthikeyan S."/>
            <person name="Konstantinidis K."/>
        </authorList>
    </citation>
    <scope>NUCLEOTIDE SEQUENCE [LARGE SCALE GENOMIC DNA]</scope>
    <source>
        <strain evidence="1 2">KTK01</strain>
    </source>
</reference>
<sequence>MPSGSNVTGTMAGNNIPDLRAIAAGAISGAILIVLPKCRITVHPGAGATVKVFKSSSPHTLINADAAAGRLSYANFNSGDLSTLSSNWLLWAPGAVTTADSEGVIDNAGWTAVIAISTGGAVSNLEVVQTP</sequence>
<organism evidence="1 2">
    <name type="scientific">Candidatus Macondimonas diazotrophica</name>
    <dbReference type="NCBI Taxonomy" id="2305248"/>
    <lineage>
        <taxon>Bacteria</taxon>
        <taxon>Pseudomonadati</taxon>
        <taxon>Pseudomonadota</taxon>
        <taxon>Gammaproteobacteria</taxon>
        <taxon>Chromatiales</taxon>
        <taxon>Ectothiorhodospiraceae</taxon>
        <taxon>Candidatus Macondimonas</taxon>
    </lineage>
</organism>
<dbReference type="RefSeq" id="WP_135282988.1">
    <property type="nucleotide sequence ID" value="NZ_SRIO01000051.1"/>
</dbReference>
<gene>
    <name evidence="1" type="ORF">E4680_13715</name>
</gene>
<name>A0A4Z0F4G6_9GAMM</name>
<dbReference type="Proteomes" id="UP000297890">
    <property type="component" value="Unassembled WGS sequence"/>
</dbReference>
<dbReference type="EMBL" id="SRIO01000051">
    <property type="protein sequence ID" value="TFZ80736.1"/>
    <property type="molecule type" value="Genomic_DNA"/>
</dbReference>
<evidence type="ECO:0000313" key="2">
    <source>
        <dbReference type="Proteomes" id="UP000297890"/>
    </source>
</evidence>
<proteinExistence type="predicted"/>
<comment type="caution">
    <text evidence="1">The sequence shown here is derived from an EMBL/GenBank/DDBJ whole genome shotgun (WGS) entry which is preliminary data.</text>
</comment>
<protein>
    <submittedName>
        <fullName evidence="1">Uncharacterized protein</fullName>
    </submittedName>
</protein>